<dbReference type="GeneTree" id="ENSGT00730000111244"/>
<feature type="region of interest" description="Disordered" evidence="6">
    <location>
        <begin position="94"/>
        <end position="391"/>
    </location>
</feature>
<comment type="subcellular location">
    <subcellularLocation>
        <location evidence="1">Membrane</location>
        <topology evidence="1">Lipid-anchor</topology>
    </subcellularLocation>
</comment>
<feature type="compositionally biased region" description="Basic and acidic residues" evidence="6">
    <location>
        <begin position="412"/>
        <end position="464"/>
    </location>
</feature>
<dbReference type="InterPro" id="IPR001573">
    <property type="entry name" value="AKAP_WSK"/>
</dbReference>
<feature type="compositionally biased region" description="Low complexity" evidence="6">
    <location>
        <begin position="282"/>
        <end position="341"/>
    </location>
</feature>
<evidence type="ECO:0000256" key="3">
    <source>
        <dbReference type="ARBA" id="ARBA00022860"/>
    </source>
</evidence>
<feature type="compositionally biased region" description="Acidic residues" evidence="6">
    <location>
        <begin position="860"/>
        <end position="871"/>
    </location>
</feature>
<feature type="compositionally biased region" description="Polar residues" evidence="6">
    <location>
        <begin position="28"/>
        <end position="38"/>
    </location>
</feature>
<feature type="compositionally biased region" description="Basic and acidic residues" evidence="6">
    <location>
        <begin position="94"/>
        <end position="123"/>
    </location>
</feature>
<dbReference type="GO" id="GO:0005516">
    <property type="term" value="F:calmodulin binding"/>
    <property type="evidence" value="ECO:0007669"/>
    <property type="project" value="UniProtKB-KW"/>
</dbReference>
<sequence>MLGTITLTVGQPDGVSVAQKEEAPETMDTIQDEVTPQVNGEKVEKESPDAIEVSTTEEKKEEEKPVRQSSEVGFKKIFRFVGFRFTLKKDKGDEKEPVKLITVKDKEEEVSGADTAKDAKEEAPIAEVSAEEKVGETETSTTESAKETSTTETAKETSTSEATKETSTSEAAKETSTAEAAKEASTAEAAKEASTAEADKEASTSEAVEEASTSEAPKETSTIESDKETSTTETAKETSTSEAAKETSTSEAAKETSTAEDAKETSTSEADKEASTSESAKEASTSETAKEASTSETAKEASTSETAKEASTSETAKEASTSETAKEASTSETAKEASTSEAAKDTDEAATTEVPPEGTAAETVDEEAKKEGGEKESESSPPPQEVPQSTFRKFFTVASLFSNLRKKSSIKKPKDEESAVEEETPKAEETTEAVKEEEKKVDVEQEAKEEPPTVTSEEAKKDLSTEPEAAVEIPAPEADTTDEAKPEEGGEEVSAEEEKAPAEVSSEAELLSSQERTKVQGSPLKKLFTGAGLKKLSTKKQKSKRDGETKLTESGEQAAEQFQSSAESTEVPKPDAGASSPEDSGDHVVAVEVSQPEPSQEAEGEVTSDGEKKKEGITAWSSFKKLVTPKKHVKKSSESEDEATGDKPVNSATLSSTESAVFVDKCSEEEAKDKDKPTEEEPNTENTEKLASSTEESKKKMDTSVSWEALMCMGGTKKRTRRTSDSDDDETKIDEPPTVEGEQKSNTAEALAVVTSQEAETEGEVVSSPEPLSSPPERESAWDTLKRLMVKNKAKVEEKTEESSEQVLSDSEVPKEESSFSLRKFFPGRRKKKIEKPPSPEVVPAEEDSDTPAVVPLSEYDVEPVEQEQEQPETPAIVQTTVSAEERSPSWIPANVEDVSDQHDQLSDIPEEAENAATPKSADTTIAEDDIEDQAMQSAAALDRGRRGRRLSTAEVKPVVPAPSAETTPVPQGPHSENTAMIREGVVEQVAEIPYETSVISQDVPAETATAKIEHEPQVEHAETKVNRILEPHICAEAMAICTGLGTKEIAKLALEKPVMPISECMSVISDALCAEVVVEEKPSKIENAIVTEDPVLEAQVHQVEITKLEAPVQTIVNEIPEVQFASRDHEPQIEVAAVVSTVVEESEIVQPPEVRANSPKSILMNPIIPTIEAAVYTETAEVTQPAVEIKETEIHMKQFRAIGNNIPVPEMAHAVSHEMTSTLSDTTNNTIMKATEPGIAVVLPEEVATVNETVILAGPKEEMVMGKASISEPVIGLPGQVQPIIKVTAVDSSIGMVEQVNDIEEQSMVIAQAVIQTAMNKMSEPKPELRRPPSPTTIIPGPVQAVAKKEEEIEIETEKPVITEAPVVVTCEAPAPPKSPKSRKTLHAAIQVIDAIPVEFIEGLDDPAEKEKPKKGLKQAVEVTASEETVIVEEVVEMLESETGGELEDVKKEQSKEDTVTQKVVPATDSSEVTKAEAPIEEKKEKTIHMPVQVVLHMAQVVEDQAVEEEALVEFDSNGPINSMPAAKSPKKGDSPSSQKPLSDSLPTLYEEPQTIASTDVAAPSQGAAASPAETEKAASGKCAEVMAQVIEVIEEAVKEIEPVSTQITAAS</sequence>
<feature type="compositionally biased region" description="Basic and acidic residues" evidence="6">
    <location>
        <begin position="224"/>
        <end position="236"/>
    </location>
</feature>
<reference evidence="8" key="3">
    <citation type="submission" date="2025-09" db="UniProtKB">
        <authorList>
            <consortium name="Ensembl"/>
        </authorList>
    </citation>
    <scope>IDENTIFICATION</scope>
</reference>
<feature type="compositionally biased region" description="Low complexity" evidence="6">
    <location>
        <begin position="502"/>
        <end position="514"/>
    </location>
</feature>
<reference evidence="8" key="2">
    <citation type="submission" date="2025-08" db="UniProtKB">
        <authorList>
            <consortium name="Ensembl"/>
        </authorList>
    </citation>
    <scope>IDENTIFICATION</scope>
</reference>
<feature type="compositionally biased region" description="Polar residues" evidence="6">
    <location>
        <begin position="650"/>
        <end position="659"/>
    </location>
</feature>
<feature type="compositionally biased region" description="Basic and acidic residues" evidence="6">
    <location>
        <begin position="260"/>
        <end position="281"/>
    </location>
</feature>
<feature type="compositionally biased region" description="Low complexity" evidence="6">
    <location>
        <begin position="137"/>
        <end position="196"/>
    </location>
</feature>
<feature type="compositionally biased region" description="Basic and acidic residues" evidence="6">
    <location>
        <begin position="776"/>
        <end position="786"/>
    </location>
</feature>
<dbReference type="FunCoup" id="A0A667X4D3">
    <property type="interactions" value="639"/>
</dbReference>
<dbReference type="GO" id="GO:0007165">
    <property type="term" value="P:signal transduction"/>
    <property type="evidence" value="ECO:0007669"/>
    <property type="project" value="TreeGrafter"/>
</dbReference>
<feature type="compositionally biased region" description="Basic and acidic residues" evidence="6">
    <location>
        <begin position="56"/>
        <end position="66"/>
    </location>
</feature>
<feature type="compositionally biased region" description="Polar residues" evidence="6">
    <location>
        <begin position="554"/>
        <end position="568"/>
    </location>
</feature>
<feature type="region of interest" description="Disordered" evidence="6">
    <location>
        <begin position="405"/>
        <end position="922"/>
    </location>
</feature>
<evidence type="ECO:0000256" key="5">
    <source>
        <dbReference type="ARBA" id="ARBA00023288"/>
    </source>
</evidence>
<reference evidence="8" key="1">
    <citation type="submission" date="2019-06" db="EMBL/GenBank/DDBJ databases">
        <authorList>
            <consortium name="Wellcome Sanger Institute Data Sharing"/>
        </authorList>
    </citation>
    <scope>NUCLEOTIDE SEQUENCE [LARGE SCALE GENOMIC DNA]</scope>
</reference>
<feature type="compositionally biased region" description="Basic and acidic residues" evidence="6">
    <location>
        <begin position="366"/>
        <end position="378"/>
    </location>
</feature>
<dbReference type="GO" id="GO:0016020">
    <property type="term" value="C:membrane"/>
    <property type="evidence" value="ECO:0007669"/>
    <property type="project" value="UniProtKB-SubCell"/>
</dbReference>
<gene>
    <name evidence="8" type="primary">akap12b</name>
</gene>
<dbReference type="GO" id="GO:0009887">
    <property type="term" value="P:animal organ morphogenesis"/>
    <property type="evidence" value="ECO:0007669"/>
    <property type="project" value="Ensembl"/>
</dbReference>
<feature type="region of interest" description="Disordered" evidence="6">
    <location>
        <begin position="1"/>
        <end position="68"/>
    </location>
</feature>
<feature type="region of interest" description="Disordered" evidence="6">
    <location>
        <begin position="1442"/>
        <end position="1465"/>
    </location>
</feature>
<dbReference type="GO" id="GO:0051018">
    <property type="term" value="F:protein kinase A binding"/>
    <property type="evidence" value="ECO:0007669"/>
    <property type="project" value="InterPro"/>
</dbReference>
<dbReference type="PROSITE" id="PS51893">
    <property type="entry name" value="AKAP_CAM_BD"/>
    <property type="match status" value="1"/>
</dbReference>
<feature type="compositionally biased region" description="Polar residues" evidence="6">
    <location>
        <begin position="965"/>
        <end position="977"/>
    </location>
</feature>
<dbReference type="Pfam" id="PF03832">
    <property type="entry name" value="WSK"/>
    <property type="match status" value="1"/>
</dbReference>
<dbReference type="GO" id="GO:0032060">
    <property type="term" value="P:bleb assembly"/>
    <property type="evidence" value="ECO:0007669"/>
    <property type="project" value="Ensembl"/>
</dbReference>
<dbReference type="InParanoid" id="A0A667X4D3"/>
<keyword evidence="5" id="KW-0449">Lipoprotein</keyword>
<feature type="compositionally biased region" description="Basic and acidic residues" evidence="6">
    <location>
        <begin position="665"/>
        <end position="679"/>
    </location>
</feature>
<feature type="region of interest" description="Disordered" evidence="6">
    <location>
        <begin position="1517"/>
        <end position="1582"/>
    </location>
</feature>
<evidence type="ECO:0000313" key="9">
    <source>
        <dbReference type="Proteomes" id="UP000472263"/>
    </source>
</evidence>
<proteinExistence type="predicted"/>
<keyword evidence="9" id="KW-1185">Reference proteome</keyword>
<name>A0A667X4D3_9TELE</name>
<feature type="compositionally biased region" description="Low complexity" evidence="6">
    <location>
        <begin position="466"/>
        <end position="478"/>
    </location>
</feature>
<dbReference type="GO" id="GO:0060028">
    <property type="term" value="P:convergent extension involved in axis elongation"/>
    <property type="evidence" value="ECO:0007669"/>
    <property type="project" value="Ensembl"/>
</dbReference>
<keyword evidence="4" id="KW-0472">Membrane</keyword>
<feature type="compositionally biased region" description="Basic and acidic residues" evidence="6">
    <location>
        <begin position="1449"/>
        <end position="1461"/>
    </location>
</feature>
<dbReference type="GO" id="GO:0090036">
    <property type="term" value="P:regulation of protein kinase C signaling"/>
    <property type="evidence" value="ECO:0007669"/>
    <property type="project" value="InterPro"/>
</dbReference>
<dbReference type="GO" id="GO:0055001">
    <property type="term" value="P:muscle cell development"/>
    <property type="evidence" value="ECO:0007669"/>
    <property type="project" value="Ensembl"/>
</dbReference>
<organism evidence="8 9">
    <name type="scientific">Myripristis murdjan</name>
    <name type="common">pinecone soldierfish</name>
    <dbReference type="NCBI Taxonomy" id="586833"/>
    <lineage>
        <taxon>Eukaryota</taxon>
        <taxon>Metazoa</taxon>
        <taxon>Chordata</taxon>
        <taxon>Craniata</taxon>
        <taxon>Vertebrata</taxon>
        <taxon>Euteleostomi</taxon>
        <taxon>Actinopterygii</taxon>
        <taxon>Neopterygii</taxon>
        <taxon>Teleostei</taxon>
        <taxon>Neoteleostei</taxon>
        <taxon>Acanthomorphata</taxon>
        <taxon>Holocentriformes</taxon>
        <taxon>Holocentridae</taxon>
        <taxon>Myripristis</taxon>
    </lineage>
</organism>
<keyword evidence="3" id="KW-0112">Calmodulin-binding</keyword>
<feature type="compositionally biased region" description="Low complexity" evidence="6">
    <location>
        <begin position="1563"/>
        <end position="1574"/>
    </location>
</feature>
<dbReference type="InterPro" id="IPR028540">
    <property type="entry name" value="AKAP12"/>
</dbReference>
<dbReference type="GO" id="GO:0010739">
    <property type="term" value="P:positive regulation of protein kinase A signaling"/>
    <property type="evidence" value="ECO:0007669"/>
    <property type="project" value="InterPro"/>
</dbReference>
<feature type="domain" description="A kinase-anchoring proteins AKAP-5 and AKAP-12 calmodulin (CaM)-binding" evidence="7">
    <location>
        <begin position="617"/>
        <end position="637"/>
    </location>
</feature>
<dbReference type="GO" id="GO:0000902">
    <property type="term" value="P:cell morphogenesis"/>
    <property type="evidence" value="ECO:0007669"/>
    <property type="project" value="Ensembl"/>
</dbReference>
<protein>
    <submittedName>
        <fullName evidence="8">A kinase (PRKA) anchor protein 12b</fullName>
    </submittedName>
</protein>
<feature type="compositionally biased region" description="Polar residues" evidence="6">
    <location>
        <begin position="744"/>
        <end position="758"/>
    </location>
</feature>
<feature type="compositionally biased region" description="Low complexity" evidence="6">
    <location>
        <begin position="237"/>
        <end position="251"/>
    </location>
</feature>
<dbReference type="GO" id="GO:1904969">
    <property type="term" value="P:slow muscle cell migration"/>
    <property type="evidence" value="ECO:0007669"/>
    <property type="project" value="Ensembl"/>
</dbReference>
<evidence type="ECO:0000256" key="4">
    <source>
        <dbReference type="ARBA" id="ARBA00023136"/>
    </source>
</evidence>
<dbReference type="GO" id="GO:0048471">
    <property type="term" value="C:perinuclear region of cytoplasm"/>
    <property type="evidence" value="ECO:0007669"/>
    <property type="project" value="Ensembl"/>
</dbReference>
<evidence type="ECO:0000259" key="7">
    <source>
        <dbReference type="PROSITE" id="PS51893"/>
    </source>
</evidence>
<feature type="region of interest" description="Disordered" evidence="6">
    <location>
        <begin position="958"/>
        <end position="977"/>
    </location>
</feature>
<dbReference type="Ensembl" id="ENSMMDT00005010385.1">
    <property type="protein sequence ID" value="ENSMMDP00005010077.1"/>
    <property type="gene ID" value="ENSMMDG00005005489.1"/>
</dbReference>
<feature type="compositionally biased region" description="Basic and acidic residues" evidence="6">
    <location>
        <begin position="544"/>
        <end position="553"/>
    </location>
</feature>
<keyword evidence="2" id="KW-0597">Phosphoprotein</keyword>
<evidence type="ECO:0000256" key="1">
    <source>
        <dbReference type="ARBA" id="ARBA00004635"/>
    </source>
</evidence>
<evidence type="ECO:0000256" key="6">
    <source>
        <dbReference type="SAM" id="MobiDB-lite"/>
    </source>
</evidence>
<dbReference type="Proteomes" id="UP000472263">
    <property type="component" value="Chromosome 24"/>
</dbReference>
<evidence type="ECO:0000313" key="8">
    <source>
        <dbReference type="Ensembl" id="ENSMMDP00005010077.1"/>
    </source>
</evidence>
<dbReference type="GO" id="GO:0035024">
    <property type="term" value="P:negative regulation of Rho protein signal transduction"/>
    <property type="evidence" value="ECO:0007669"/>
    <property type="project" value="Ensembl"/>
</dbReference>
<dbReference type="PANTHER" id="PTHR23209:SF4">
    <property type="entry name" value="A-KINASE ANCHOR PROTEIN 12"/>
    <property type="match status" value="1"/>
</dbReference>
<accession>A0A667X4D3</accession>
<dbReference type="PANTHER" id="PTHR23209">
    <property type="entry name" value="A-KINASE ANCHOR PROTEIN 12"/>
    <property type="match status" value="1"/>
</dbReference>
<feature type="compositionally biased region" description="Low complexity" evidence="6">
    <location>
        <begin position="204"/>
        <end position="223"/>
    </location>
</feature>
<feature type="compositionally biased region" description="Polar residues" evidence="6">
    <location>
        <begin position="1536"/>
        <end position="1547"/>
    </location>
</feature>
<dbReference type="GO" id="GO:0070121">
    <property type="term" value="P:Kupffer's vesicle development"/>
    <property type="evidence" value="ECO:0007669"/>
    <property type="project" value="Ensembl"/>
</dbReference>
<evidence type="ECO:0000256" key="2">
    <source>
        <dbReference type="ARBA" id="ARBA00022553"/>
    </source>
</evidence>